<keyword evidence="2" id="KW-1185">Reference proteome</keyword>
<gene>
    <name evidence="1" type="ORF">L6164_016662</name>
</gene>
<dbReference type="Proteomes" id="UP000828941">
    <property type="component" value="Chromosome 6"/>
</dbReference>
<evidence type="ECO:0000313" key="1">
    <source>
        <dbReference type="EMBL" id="KAI4338322.1"/>
    </source>
</evidence>
<name>A0ACB9NPC6_BAUVA</name>
<reference evidence="1 2" key="1">
    <citation type="journal article" date="2022" name="DNA Res.">
        <title>Chromosomal-level genome assembly of the orchid tree Bauhinia variegata (Leguminosae; Cercidoideae) supports the allotetraploid origin hypothesis of Bauhinia.</title>
        <authorList>
            <person name="Zhong Y."/>
            <person name="Chen Y."/>
            <person name="Zheng D."/>
            <person name="Pang J."/>
            <person name="Liu Y."/>
            <person name="Luo S."/>
            <person name="Meng S."/>
            <person name="Qian L."/>
            <person name="Wei D."/>
            <person name="Dai S."/>
            <person name="Zhou R."/>
        </authorList>
    </citation>
    <scope>NUCLEOTIDE SEQUENCE [LARGE SCALE GENOMIC DNA]</scope>
    <source>
        <strain evidence="1">BV-YZ2020</strain>
    </source>
</reference>
<organism evidence="1 2">
    <name type="scientific">Bauhinia variegata</name>
    <name type="common">Purple orchid tree</name>
    <name type="synonym">Phanera variegata</name>
    <dbReference type="NCBI Taxonomy" id="167791"/>
    <lineage>
        <taxon>Eukaryota</taxon>
        <taxon>Viridiplantae</taxon>
        <taxon>Streptophyta</taxon>
        <taxon>Embryophyta</taxon>
        <taxon>Tracheophyta</taxon>
        <taxon>Spermatophyta</taxon>
        <taxon>Magnoliopsida</taxon>
        <taxon>eudicotyledons</taxon>
        <taxon>Gunneridae</taxon>
        <taxon>Pentapetalae</taxon>
        <taxon>rosids</taxon>
        <taxon>fabids</taxon>
        <taxon>Fabales</taxon>
        <taxon>Fabaceae</taxon>
        <taxon>Cercidoideae</taxon>
        <taxon>Cercideae</taxon>
        <taxon>Bauhiniinae</taxon>
        <taxon>Bauhinia</taxon>
    </lineage>
</organism>
<sequence>MEPLIDDLKMLWKERVETFNVSLRQNFVKHAALIWTINDYPAYRIISQFLPLNHPYRKNKSSFKKRCEEHSLIPKRFSGEEIWEMVCGYERGKVARYEKSRFPCVHATVLPIGFDTLPRPICKPLVELSIFFRNLTSTLLKVDHLKSMEKNIPIILCKLEQIFPLSFLIQWSIFLSTCLVKPELVV</sequence>
<dbReference type="EMBL" id="CM039431">
    <property type="protein sequence ID" value="KAI4338322.1"/>
    <property type="molecule type" value="Genomic_DNA"/>
</dbReference>
<evidence type="ECO:0000313" key="2">
    <source>
        <dbReference type="Proteomes" id="UP000828941"/>
    </source>
</evidence>
<accession>A0ACB9NPC6</accession>
<proteinExistence type="predicted"/>
<protein>
    <submittedName>
        <fullName evidence="1">Uncharacterized protein</fullName>
    </submittedName>
</protein>
<comment type="caution">
    <text evidence="1">The sequence shown here is derived from an EMBL/GenBank/DDBJ whole genome shotgun (WGS) entry which is preliminary data.</text>
</comment>